<comment type="cofactor">
    <cofactor evidence="1">
        <name>Zn(2+)</name>
        <dbReference type="ChEBI" id="CHEBI:29105"/>
    </cofactor>
</comment>
<reference evidence="6" key="1">
    <citation type="submission" date="2020-04" db="EMBL/GenBank/DDBJ databases">
        <title>Deep metagenomics examines the oral microbiome during advanced dental caries in children, revealing novel taxa and co-occurrences with host molecules.</title>
        <authorList>
            <person name="Baker J.L."/>
            <person name="Morton J.T."/>
            <person name="Dinis M."/>
            <person name="Alvarez R."/>
            <person name="Tran N.C."/>
            <person name="Knight R."/>
            <person name="Edlund A."/>
        </authorList>
    </citation>
    <scope>NUCLEOTIDE SEQUENCE</scope>
    <source>
        <strain evidence="6">JCVI_34_bin.1</strain>
    </source>
</reference>
<dbReference type="Pfam" id="PF00753">
    <property type="entry name" value="Lactamase_B"/>
    <property type="match status" value="1"/>
</dbReference>
<keyword evidence="2" id="KW-0479">Metal-binding</keyword>
<keyword evidence="4" id="KW-0862">Zinc</keyword>
<evidence type="ECO:0000313" key="6">
    <source>
        <dbReference type="EMBL" id="MBF0970925.1"/>
    </source>
</evidence>
<sequence length="214" mass="24069">MLKIKRFIYNMVQENCYVLHDETLEGIIIDCGALMPEEEEALRDYIAAEGIQVKHLLHTHSHFDHVFGDQFVYSTYGIKPEMHELEVALYGDVSGQVAMFLHRNISVVVPPLGKVFSGRDEIKFGNHTLEIIETPGHSPGGVCFYCRAEKALFSGDSLFKREIGRFDFPYGDGAALIDNLKTKILTLPADVNVYPGHGSATSIEEERAHNPYLR</sequence>
<protein>
    <submittedName>
        <fullName evidence="6">MBL fold metallo-hydrolase</fullName>
    </submittedName>
</protein>
<dbReference type="GO" id="GO:0016787">
    <property type="term" value="F:hydrolase activity"/>
    <property type="evidence" value="ECO:0007669"/>
    <property type="project" value="UniProtKB-KW"/>
</dbReference>
<dbReference type="EMBL" id="JABZGR010000029">
    <property type="protein sequence ID" value="MBF0970925.1"/>
    <property type="molecule type" value="Genomic_DNA"/>
</dbReference>
<proteinExistence type="predicted"/>
<evidence type="ECO:0000256" key="3">
    <source>
        <dbReference type="ARBA" id="ARBA00022801"/>
    </source>
</evidence>
<dbReference type="GO" id="GO:0046872">
    <property type="term" value="F:metal ion binding"/>
    <property type="evidence" value="ECO:0007669"/>
    <property type="project" value="UniProtKB-KW"/>
</dbReference>
<dbReference type="InterPro" id="IPR051453">
    <property type="entry name" value="MBL_Glyoxalase_II"/>
</dbReference>
<accession>A0A929RX61</accession>
<name>A0A929RX61_9BACT</name>
<dbReference type="CDD" id="cd06262">
    <property type="entry name" value="metallo-hydrolase-like_MBL-fold"/>
    <property type="match status" value="1"/>
</dbReference>
<dbReference type="RefSeq" id="WP_303764558.1">
    <property type="nucleotide sequence ID" value="NZ_JABZGR010000029.1"/>
</dbReference>
<dbReference type="PANTHER" id="PTHR46233:SF3">
    <property type="entry name" value="HYDROXYACYLGLUTATHIONE HYDROLASE GLOC"/>
    <property type="match status" value="1"/>
</dbReference>
<keyword evidence="3" id="KW-0378">Hydrolase</keyword>
<dbReference type="SUPFAM" id="SSF56281">
    <property type="entry name" value="Metallo-hydrolase/oxidoreductase"/>
    <property type="match status" value="1"/>
</dbReference>
<evidence type="ECO:0000256" key="1">
    <source>
        <dbReference type="ARBA" id="ARBA00001947"/>
    </source>
</evidence>
<organism evidence="6 7">
    <name type="scientific">Alloprevotella tannerae</name>
    <dbReference type="NCBI Taxonomy" id="76122"/>
    <lineage>
        <taxon>Bacteria</taxon>
        <taxon>Pseudomonadati</taxon>
        <taxon>Bacteroidota</taxon>
        <taxon>Bacteroidia</taxon>
        <taxon>Bacteroidales</taxon>
        <taxon>Prevotellaceae</taxon>
        <taxon>Alloprevotella</taxon>
    </lineage>
</organism>
<feature type="domain" description="Metallo-beta-lactamase" evidence="5">
    <location>
        <begin position="13"/>
        <end position="197"/>
    </location>
</feature>
<dbReference type="InterPro" id="IPR001279">
    <property type="entry name" value="Metallo-B-lactamas"/>
</dbReference>
<evidence type="ECO:0000313" key="7">
    <source>
        <dbReference type="Proteomes" id="UP000704068"/>
    </source>
</evidence>
<comment type="caution">
    <text evidence="6">The sequence shown here is derived from an EMBL/GenBank/DDBJ whole genome shotgun (WGS) entry which is preliminary data.</text>
</comment>
<evidence type="ECO:0000256" key="4">
    <source>
        <dbReference type="ARBA" id="ARBA00022833"/>
    </source>
</evidence>
<dbReference type="AlphaFoldDB" id="A0A929RX61"/>
<evidence type="ECO:0000259" key="5">
    <source>
        <dbReference type="SMART" id="SM00849"/>
    </source>
</evidence>
<gene>
    <name evidence="6" type="ORF">HXK21_07790</name>
</gene>
<evidence type="ECO:0000256" key="2">
    <source>
        <dbReference type="ARBA" id="ARBA00022723"/>
    </source>
</evidence>
<dbReference type="Proteomes" id="UP000704068">
    <property type="component" value="Unassembled WGS sequence"/>
</dbReference>
<dbReference type="PANTHER" id="PTHR46233">
    <property type="entry name" value="HYDROXYACYLGLUTATHIONE HYDROLASE GLOC"/>
    <property type="match status" value="1"/>
</dbReference>
<dbReference type="SMART" id="SM00849">
    <property type="entry name" value="Lactamase_B"/>
    <property type="match status" value="1"/>
</dbReference>
<dbReference type="Gene3D" id="3.60.15.10">
    <property type="entry name" value="Ribonuclease Z/Hydroxyacylglutathione hydrolase-like"/>
    <property type="match status" value="1"/>
</dbReference>
<dbReference type="InterPro" id="IPR036866">
    <property type="entry name" value="RibonucZ/Hydroxyglut_hydro"/>
</dbReference>